<evidence type="ECO:0000256" key="6">
    <source>
        <dbReference type="ARBA" id="ARBA00022827"/>
    </source>
</evidence>
<dbReference type="Gene3D" id="3.20.20.220">
    <property type="match status" value="1"/>
</dbReference>
<keyword evidence="14" id="KW-1185">Reference proteome</keyword>
<dbReference type="InterPro" id="IPR029041">
    <property type="entry name" value="FAD-linked_oxidoreductase-like"/>
</dbReference>
<dbReference type="GO" id="GO:0035999">
    <property type="term" value="P:tetrahydrofolate interconversion"/>
    <property type="evidence" value="ECO:0007669"/>
    <property type="project" value="UniProtKB-UniPathway"/>
</dbReference>
<dbReference type="GO" id="GO:0071949">
    <property type="term" value="F:FAD binding"/>
    <property type="evidence" value="ECO:0007669"/>
    <property type="project" value="TreeGrafter"/>
</dbReference>
<proteinExistence type="inferred from homology"/>
<evidence type="ECO:0000256" key="4">
    <source>
        <dbReference type="ARBA" id="ARBA00022605"/>
    </source>
</evidence>
<dbReference type="EMBL" id="FUWV01000006">
    <property type="protein sequence ID" value="SJZ62998.1"/>
    <property type="molecule type" value="Genomic_DNA"/>
</dbReference>
<dbReference type="SUPFAM" id="SSF51730">
    <property type="entry name" value="FAD-linked oxidoreductase"/>
    <property type="match status" value="1"/>
</dbReference>
<sequence>MSIKKIFQQKKPVISFEIFPPKKDADVATVYKSIDQLVSLKPDFISVTYGAAGSKDNKTIEIASFIKNYYQIESLPHMTCITADKNRISENIYQLKKNHIDNVLALRGDIPKDFIAQKHNPYHHAIDLIREFRKKGDFSIGAAAYPEGHMECESEEKDLQYLREKVDAGVDFLITQLFFDNDSFYRFLDQMEKKQIDCKVSAGIMPILSKSQIEKMIFMCGASLPAKVVKLLTKYEYQPEELRKHAIEYAAWQVEDLLSHGADGVHIYTMNHPEVAKGILNRIR</sequence>
<name>A0A1T4M883_9FIRM</name>
<keyword evidence="7 12" id="KW-0560">Oxidoreductase</keyword>
<reference evidence="13 14" key="1">
    <citation type="submission" date="2017-02" db="EMBL/GenBank/DDBJ databases">
        <authorList>
            <person name="Peterson S.W."/>
        </authorList>
    </citation>
    <scope>NUCLEOTIDE SEQUENCE [LARGE SCALE GENOMIC DNA]</scope>
    <source>
        <strain evidence="13 14">DSM 15102</strain>
    </source>
</reference>
<evidence type="ECO:0000313" key="14">
    <source>
        <dbReference type="Proteomes" id="UP000196365"/>
    </source>
</evidence>
<dbReference type="UniPathway" id="UPA00193"/>
<dbReference type="AlphaFoldDB" id="A0A1T4M883"/>
<evidence type="ECO:0000313" key="13">
    <source>
        <dbReference type="EMBL" id="SJZ62998.1"/>
    </source>
</evidence>
<dbReference type="GO" id="GO:0106312">
    <property type="term" value="F:methylenetetrahydrofolate reductase (NADH) activity"/>
    <property type="evidence" value="ECO:0007669"/>
    <property type="project" value="UniProtKB-EC"/>
</dbReference>
<dbReference type="EC" id="1.5.1.54" evidence="12"/>
<dbReference type="InterPro" id="IPR004620">
    <property type="entry name" value="MTHF_reductase_bac"/>
</dbReference>
<evidence type="ECO:0000256" key="2">
    <source>
        <dbReference type="ARBA" id="ARBA00004777"/>
    </source>
</evidence>
<keyword evidence="9" id="KW-0486">Methionine biosynthesis</keyword>
<dbReference type="PANTHER" id="PTHR45754:SF3">
    <property type="entry name" value="METHYLENETETRAHYDROFOLATE REDUCTASE (NADPH)"/>
    <property type="match status" value="1"/>
</dbReference>
<gene>
    <name evidence="13" type="ORF">SAMN02745973_01229</name>
</gene>
<dbReference type="PANTHER" id="PTHR45754">
    <property type="entry name" value="METHYLENETETRAHYDROFOLATE REDUCTASE"/>
    <property type="match status" value="1"/>
</dbReference>
<comment type="cofactor">
    <cofactor evidence="1 12">
        <name>FAD</name>
        <dbReference type="ChEBI" id="CHEBI:57692"/>
    </cofactor>
</comment>
<evidence type="ECO:0000256" key="8">
    <source>
        <dbReference type="ARBA" id="ARBA00023027"/>
    </source>
</evidence>
<evidence type="ECO:0000256" key="7">
    <source>
        <dbReference type="ARBA" id="ARBA00023002"/>
    </source>
</evidence>
<evidence type="ECO:0000256" key="12">
    <source>
        <dbReference type="RuleBase" id="RU003862"/>
    </source>
</evidence>
<evidence type="ECO:0000256" key="11">
    <source>
        <dbReference type="ARBA" id="ARBA00048628"/>
    </source>
</evidence>
<dbReference type="GO" id="GO:0005829">
    <property type="term" value="C:cytosol"/>
    <property type="evidence" value="ECO:0007669"/>
    <property type="project" value="InterPro"/>
</dbReference>
<keyword evidence="5 12" id="KW-0285">Flavoprotein</keyword>
<comment type="similarity">
    <text evidence="3 12">Belongs to the methylenetetrahydrofolate reductase family.</text>
</comment>
<organism evidence="13 14">
    <name type="scientific">Garciella nitratireducens DSM 15102</name>
    <dbReference type="NCBI Taxonomy" id="1121911"/>
    <lineage>
        <taxon>Bacteria</taxon>
        <taxon>Bacillati</taxon>
        <taxon>Bacillota</taxon>
        <taxon>Clostridia</taxon>
        <taxon>Eubacteriales</taxon>
        <taxon>Eubacteriaceae</taxon>
        <taxon>Garciella</taxon>
    </lineage>
</organism>
<evidence type="ECO:0000256" key="9">
    <source>
        <dbReference type="ARBA" id="ARBA00023167"/>
    </source>
</evidence>
<dbReference type="Pfam" id="PF02219">
    <property type="entry name" value="MTHFR"/>
    <property type="match status" value="1"/>
</dbReference>
<protein>
    <recommendedName>
        <fullName evidence="12">Methylenetetrahydrofolate reductase</fullName>
        <ecNumber evidence="12">1.5.1.54</ecNumber>
    </recommendedName>
</protein>
<dbReference type="CDD" id="cd00537">
    <property type="entry name" value="MTHFR"/>
    <property type="match status" value="1"/>
</dbReference>
<dbReference type="Proteomes" id="UP000196365">
    <property type="component" value="Unassembled WGS sequence"/>
</dbReference>
<dbReference type="OrthoDB" id="9812555at2"/>
<dbReference type="RefSeq" id="WP_087678666.1">
    <property type="nucleotide sequence ID" value="NZ_FUWV01000006.1"/>
</dbReference>
<keyword evidence="6 12" id="KW-0274">FAD</keyword>
<dbReference type="NCBIfam" id="TIGR00676">
    <property type="entry name" value="fadh2"/>
    <property type="match status" value="1"/>
</dbReference>
<keyword evidence="8" id="KW-0520">NAD</keyword>
<evidence type="ECO:0000256" key="10">
    <source>
        <dbReference type="ARBA" id="ARBA00034478"/>
    </source>
</evidence>
<evidence type="ECO:0000256" key="1">
    <source>
        <dbReference type="ARBA" id="ARBA00001974"/>
    </source>
</evidence>
<dbReference type="InterPro" id="IPR003171">
    <property type="entry name" value="Mehydrof_redctse-like"/>
</dbReference>
<evidence type="ECO:0000256" key="5">
    <source>
        <dbReference type="ARBA" id="ARBA00022630"/>
    </source>
</evidence>
<comment type="pathway">
    <text evidence="10">Amino-acid biosynthesis; L-methionine biosynthesis via de novo pathway.</text>
</comment>
<comment type="catalytic activity">
    <reaction evidence="11">
        <text>(6S)-5-methyl-5,6,7,8-tetrahydrofolate + NAD(+) = (6R)-5,10-methylene-5,6,7,8-tetrahydrofolate + NADH + H(+)</text>
        <dbReference type="Rhea" id="RHEA:19821"/>
        <dbReference type="ChEBI" id="CHEBI:15378"/>
        <dbReference type="ChEBI" id="CHEBI:15636"/>
        <dbReference type="ChEBI" id="CHEBI:18608"/>
        <dbReference type="ChEBI" id="CHEBI:57540"/>
        <dbReference type="ChEBI" id="CHEBI:57945"/>
        <dbReference type="EC" id="1.5.1.54"/>
    </reaction>
    <physiologicalReaction direction="right-to-left" evidence="11">
        <dbReference type="Rhea" id="RHEA:19823"/>
    </physiologicalReaction>
</comment>
<keyword evidence="4" id="KW-0028">Amino-acid biosynthesis</keyword>
<evidence type="ECO:0000256" key="3">
    <source>
        <dbReference type="ARBA" id="ARBA00006743"/>
    </source>
</evidence>
<accession>A0A1T4M883</accession>
<comment type="pathway">
    <text evidence="2 12">One-carbon metabolism; tetrahydrofolate interconversion.</text>
</comment>
<dbReference type="GO" id="GO:0009086">
    <property type="term" value="P:methionine biosynthetic process"/>
    <property type="evidence" value="ECO:0007669"/>
    <property type="project" value="UniProtKB-KW"/>
</dbReference>